<keyword evidence="12 14" id="KW-0830">Ubiquinone</keyword>
<keyword evidence="8 14" id="KW-0249">Electron transport</keyword>
<keyword evidence="11 14" id="KW-0411">Iron-sulfur</keyword>
<keyword evidence="3 14" id="KW-0813">Transport</keyword>
<evidence type="ECO:0000256" key="5">
    <source>
        <dbReference type="ARBA" id="ARBA00022630"/>
    </source>
</evidence>
<evidence type="ECO:0000256" key="7">
    <source>
        <dbReference type="ARBA" id="ARBA00022827"/>
    </source>
</evidence>
<gene>
    <name evidence="16" type="ORF">FIL70_07920</name>
</gene>
<comment type="function">
    <text evidence="2 14">Accepts electrons from ETF and reduces ubiquinone.</text>
</comment>
<dbReference type="PROSITE" id="PS51379">
    <property type="entry name" value="4FE4S_FER_2"/>
    <property type="match status" value="1"/>
</dbReference>
<evidence type="ECO:0000256" key="2">
    <source>
        <dbReference type="ARBA" id="ARBA00002819"/>
    </source>
</evidence>
<dbReference type="GO" id="GO:0051539">
    <property type="term" value="F:4 iron, 4 sulfur cluster binding"/>
    <property type="evidence" value="ECO:0007669"/>
    <property type="project" value="UniProtKB-UniRule"/>
</dbReference>
<dbReference type="InterPro" id="IPR036188">
    <property type="entry name" value="FAD/NAD-bd_sf"/>
</dbReference>
<evidence type="ECO:0000256" key="8">
    <source>
        <dbReference type="ARBA" id="ARBA00022982"/>
    </source>
</evidence>
<feature type="domain" description="4Fe-4S ferredoxin-type" evidence="15">
    <location>
        <begin position="510"/>
        <end position="539"/>
    </location>
</feature>
<dbReference type="GO" id="GO:0004174">
    <property type="term" value="F:electron-transferring-flavoprotein dehydrogenase activity"/>
    <property type="evidence" value="ECO:0007669"/>
    <property type="project" value="UniProtKB-UniRule"/>
</dbReference>
<dbReference type="InterPro" id="IPR017896">
    <property type="entry name" value="4Fe4S_Fe-S-bd"/>
</dbReference>
<evidence type="ECO:0000256" key="1">
    <source>
        <dbReference type="ARBA" id="ARBA00001974"/>
    </source>
</evidence>
<comment type="cofactor">
    <cofactor evidence="1 14">
        <name>FAD</name>
        <dbReference type="ChEBI" id="CHEBI:57692"/>
    </cofactor>
</comment>
<dbReference type="PANTHER" id="PTHR10617">
    <property type="entry name" value="ELECTRON TRANSFER FLAVOPROTEIN-UBIQUINONE OXIDOREDUCTASE"/>
    <property type="match status" value="1"/>
</dbReference>
<evidence type="ECO:0000313" key="16">
    <source>
        <dbReference type="EMBL" id="QDC37157.1"/>
    </source>
</evidence>
<dbReference type="Pfam" id="PF21162">
    <property type="entry name" value="ETFQO_UQ-bd"/>
    <property type="match status" value="1"/>
</dbReference>
<dbReference type="KEGG" id="sufl:FIL70_07920"/>
<accession>A0A5B8CGL1</accession>
<dbReference type="SUPFAM" id="SSF54862">
    <property type="entry name" value="4Fe-4S ferredoxins"/>
    <property type="match status" value="1"/>
</dbReference>
<keyword evidence="4" id="KW-0004">4Fe-4S</keyword>
<evidence type="ECO:0000259" key="15">
    <source>
        <dbReference type="PROSITE" id="PS51379"/>
    </source>
</evidence>
<dbReference type="GO" id="GO:0046872">
    <property type="term" value="F:metal ion binding"/>
    <property type="evidence" value="ECO:0007669"/>
    <property type="project" value="UniProtKB-KW"/>
</dbReference>
<sequence length="550" mass="60548">MSERDSMPYDIVIVGGGPAGLSSAIRLKQLANEAGQELSVCVLEKGSEIGAHILSGAVVDPKALDELFPEWRDMGCPMAEVPVTDNQHWFLSKGGKMSMPHIMTPGWMHNKGTYTGSLGNLCRWLAEQAEGLGVEIFPGFAAAEILYNEDGSVKGVATGDMGIDREGNRKPDYQPGLELHARYTFFAEGARGHLTKILKRQFALDADSEPQVYGLGMKELWDIDPAKHKPGLVIHTQGWPLTDAYGGGFLYHQANGQVALGFVVGLGYRNPYLYPFEEFQRWKQHPEIRKYLEGGRRVSYGARAINEGGWQSIPKLAFPGGALIGCSAGFVNVPRIKGTHTAMKSGMLAAEAAFAAIRAERSSDVLGDYEGNLRSSWIATELQLVKNAEPLLSKFGNTIGTVLAGIDMWMRTLKIGLPFTMKHKPDAEKLWRKDVSRKIDYPKPDGVISFDRLSSVFLSNTNHEEDQPVHLQLKDPSIPISYNLPLYDEPAQRYCPAGVYEVVGLEEGEPRFQINAQNCVHCKTCDIKDPTQNINWVVPEGGGGPNYPNM</sequence>
<dbReference type="Gene3D" id="3.30.9.90">
    <property type="match status" value="1"/>
</dbReference>
<protein>
    <recommendedName>
        <fullName evidence="14">Electron transfer flavoprotein-ubiquinone oxidoreductase</fullName>
        <shortName evidence="14">ETF-QO</shortName>
        <ecNumber evidence="14">1.5.5.1</ecNumber>
    </recommendedName>
</protein>
<dbReference type="EMBL" id="CP041016">
    <property type="protein sequence ID" value="QDC37157.1"/>
    <property type="molecule type" value="Genomic_DNA"/>
</dbReference>
<organism evidence="16 17">
    <name type="scientific">Sphingobium fuliginis ATCC 27551</name>
    <dbReference type="NCBI Taxonomy" id="1208342"/>
    <lineage>
        <taxon>Bacteria</taxon>
        <taxon>Pseudomonadati</taxon>
        <taxon>Pseudomonadota</taxon>
        <taxon>Alphaproteobacteria</taxon>
        <taxon>Sphingomonadales</taxon>
        <taxon>Sphingomonadaceae</taxon>
        <taxon>Sphingobium</taxon>
    </lineage>
</organism>
<dbReference type="EC" id="1.5.5.1" evidence="14"/>
<dbReference type="RefSeq" id="WP_140041982.1">
    <property type="nucleotide sequence ID" value="NZ_CP041016.1"/>
</dbReference>
<evidence type="ECO:0000256" key="3">
    <source>
        <dbReference type="ARBA" id="ARBA00022448"/>
    </source>
</evidence>
<dbReference type="InterPro" id="IPR040156">
    <property type="entry name" value="ETF-QO"/>
</dbReference>
<dbReference type="FunFam" id="3.30.70.20:FF:000012">
    <property type="entry name" value="Electron transfer flavoprotein-ubiquinone oxidoreductase, mitochondrial"/>
    <property type="match status" value="1"/>
</dbReference>
<comment type="catalytic activity">
    <reaction evidence="13 14">
        <text>a ubiquinone + reduced [electron-transfer flavoprotein] = a ubiquinol + oxidized [electron-transfer flavoprotein] + H(+)</text>
        <dbReference type="Rhea" id="RHEA:24052"/>
        <dbReference type="Rhea" id="RHEA-COMP:9565"/>
        <dbReference type="Rhea" id="RHEA-COMP:9566"/>
        <dbReference type="Rhea" id="RHEA-COMP:10685"/>
        <dbReference type="Rhea" id="RHEA-COMP:10686"/>
        <dbReference type="ChEBI" id="CHEBI:15378"/>
        <dbReference type="ChEBI" id="CHEBI:16389"/>
        <dbReference type="ChEBI" id="CHEBI:17976"/>
        <dbReference type="ChEBI" id="CHEBI:57692"/>
        <dbReference type="ChEBI" id="CHEBI:58307"/>
        <dbReference type="EC" id="1.5.5.1"/>
    </reaction>
</comment>
<dbReference type="Proteomes" id="UP000311469">
    <property type="component" value="Chromosome cSF1"/>
</dbReference>
<evidence type="ECO:0000256" key="11">
    <source>
        <dbReference type="ARBA" id="ARBA00023014"/>
    </source>
</evidence>
<dbReference type="Pfam" id="PF13450">
    <property type="entry name" value="NAD_binding_8"/>
    <property type="match status" value="1"/>
</dbReference>
<proteinExistence type="predicted"/>
<dbReference type="Gene3D" id="3.50.50.60">
    <property type="entry name" value="FAD/NAD(P)-binding domain"/>
    <property type="match status" value="1"/>
</dbReference>
<keyword evidence="5 14" id="KW-0285">Flavoprotein</keyword>
<dbReference type="Pfam" id="PF05187">
    <property type="entry name" value="Fer4_ETF_QO"/>
    <property type="match status" value="1"/>
</dbReference>
<evidence type="ECO:0000256" key="12">
    <source>
        <dbReference type="ARBA" id="ARBA00023075"/>
    </source>
</evidence>
<keyword evidence="7 14" id="KW-0274">FAD</keyword>
<evidence type="ECO:0000256" key="4">
    <source>
        <dbReference type="ARBA" id="ARBA00022485"/>
    </source>
</evidence>
<dbReference type="Gene3D" id="3.30.70.20">
    <property type="match status" value="1"/>
</dbReference>
<evidence type="ECO:0000256" key="10">
    <source>
        <dbReference type="ARBA" id="ARBA00023004"/>
    </source>
</evidence>
<dbReference type="SUPFAM" id="SSF54373">
    <property type="entry name" value="FAD-linked reductases, C-terminal domain"/>
    <property type="match status" value="1"/>
</dbReference>
<evidence type="ECO:0000256" key="9">
    <source>
        <dbReference type="ARBA" id="ARBA00023002"/>
    </source>
</evidence>
<evidence type="ECO:0000256" key="14">
    <source>
        <dbReference type="RuleBase" id="RU366068"/>
    </source>
</evidence>
<keyword evidence="10 14" id="KW-0408">Iron</keyword>
<dbReference type="InterPro" id="IPR007859">
    <property type="entry name" value="ETF-QO/FixX_C"/>
</dbReference>
<dbReference type="AlphaFoldDB" id="A0A5B8CGL1"/>
<reference evidence="16 17" key="1">
    <citation type="submission" date="2019-06" db="EMBL/GenBank/DDBJ databases">
        <title>Genome organization and adaptive potential of archetypical organophosphate degarding Sphingobium fuliginis ATCC 27551.</title>
        <authorList>
            <person name="Sarwar A."/>
            <person name="Parthasarathy S."/>
            <person name="Singh C."/>
            <person name="Siddavattam D."/>
        </authorList>
    </citation>
    <scope>NUCLEOTIDE SEQUENCE [LARGE SCALE GENOMIC DNA]</scope>
    <source>
        <strain evidence="16 17">ATCC 27551</strain>
    </source>
</reference>
<evidence type="ECO:0000256" key="13">
    <source>
        <dbReference type="ARBA" id="ARBA00052682"/>
    </source>
</evidence>
<evidence type="ECO:0000313" key="17">
    <source>
        <dbReference type="Proteomes" id="UP000311469"/>
    </source>
</evidence>
<dbReference type="PRINTS" id="PR00420">
    <property type="entry name" value="RNGMNOXGNASE"/>
</dbReference>
<keyword evidence="6 14" id="KW-0479">Metal-binding</keyword>
<comment type="cofactor">
    <cofactor evidence="14">
        <name>[4Fe-4S] cluster</name>
        <dbReference type="ChEBI" id="CHEBI:49883"/>
    </cofactor>
    <text evidence="14">Binds 1 [4Fe-4S] cluster.</text>
</comment>
<evidence type="ECO:0000256" key="6">
    <source>
        <dbReference type="ARBA" id="ARBA00022723"/>
    </source>
</evidence>
<name>A0A5B8CGL1_SPHSA</name>
<keyword evidence="9 14" id="KW-0560">Oxidoreductase</keyword>
<dbReference type="SUPFAM" id="SSF51905">
    <property type="entry name" value="FAD/NAD(P)-binding domain"/>
    <property type="match status" value="1"/>
</dbReference>
<dbReference type="PANTHER" id="PTHR10617:SF107">
    <property type="entry name" value="ELECTRON TRANSFER FLAVOPROTEIN-UBIQUINONE OXIDOREDUCTASE, MITOCHONDRIAL"/>
    <property type="match status" value="1"/>
</dbReference>
<dbReference type="InterPro" id="IPR049398">
    <property type="entry name" value="ETF-QO/FixC_UQ-bd"/>
</dbReference>